<keyword evidence="2" id="KW-0406">Ion transport</keyword>
<dbReference type="AlphaFoldDB" id="A0A7W5HLP7"/>
<name>A0A7W5HLP7_9GAMM</name>
<accession>A0A7W5HLP7</accession>
<proteinExistence type="inferred from homology"/>
<keyword evidence="6" id="KW-1185">Reference proteome</keyword>
<evidence type="ECO:0000313" key="5">
    <source>
        <dbReference type="EMBL" id="MBB3231791.1"/>
    </source>
</evidence>
<dbReference type="GO" id="GO:0009279">
    <property type="term" value="C:cell outer membrane"/>
    <property type="evidence" value="ECO:0007669"/>
    <property type="project" value="InterPro"/>
</dbReference>
<evidence type="ECO:0000259" key="4">
    <source>
        <dbReference type="Pfam" id="PF01389"/>
    </source>
</evidence>
<feature type="signal peptide" evidence="3">
    <location>
        <begin position="1"/>
        <end position="20"/>
    </location>
</feature>
<reference evidence="5 6" key="1">
    <citation type="submission" date="2020-08" db="EMBL/GenBank/DDBJ databases">
        <title>Genomic Encyclopedia of Type Strains, Phase III (KMG-III): the genomes of soil and plant-associated and newly described type strains.</title>
        <authorList>
            <person name="Whitman W."/>
        </authorList>
    </citation>
    <scope>NUCLEOTIDE SEQUENCE [LARGE SCALE GENOMIC DNA]</scope>
    <source>
        <strain evidence="5 6">CECT 7744</strain>
    </source>
</reference>
<protein>
    <submittedName>
        <fullName evidence="5">OOP family OmpA-OmpF porin</fullName>
    </submittedName>
</protein>
<dbReference type="EMBL" id="JACHXR010000007">
    <property type="protein sequence ID" value="MBB3231791.1"/>
    <property type="molecule type" value="Genomic_DNA"/>
</dbReference>
<dbReference type="GO" id="GO:0046930">
    <property type="term" value="C:pore complex"/>
    <property type="evidence" value="ECO:0007669"/>
    <property type="project" value="UniProtKB-KW"/>
</dbReference>
<comment type="caution">
    <text evidence="5">The sequence shown here is derived from an EMBL/GenBank/DDBJ whole genome shotgun (WGS) entry which is preliminary data.</text>
</comment>
<dbReference type="Proteomes" id="UP000518892">
    <property type="component" value="Unassembled WGS sequence"/>
</dbReference>
<evidence type="ECO:0000256" key="2">
    <source>
        <dbReference type="ARBA" id="ARBA00023114"/>
    </source>
</evidence>
<organism evidence="5 6">
    <name type="scientific">Halomonas stenophila</name>
    <dbReference type="NCBI Taxonomy" id="795312"/>
    <lineage>
        <taxon>Bacteria</taxon>
        <taxon>Pseudomonadati</taxon>
        <taxon>Pseudomonadota</taxon>
        <taxon>Gammaproteobacteria</taxon>
        <taxon>Oceanospirillales</taxon>
        <taxon>Halomonadaceae</taxon>
        <taxon>Halomonas</taxon>
    </lineage>
</organism>
<dbReference type="InterPro" id="IPR011250">
    <property type="entry name" value="OMP/PagP_B-barrel"/>
</dbReference>
<sequence>MKGVIPLSTLILLSCNLAMAQDYSSRHTGIYFGASAGSAELNNNTFERLSNHGFSNDETTSGYQIHFGYNFTPNVGLELSYTDFGDYTSEISLPVQGSTLQEDIETGIEGAGLALVGKMPVTRGLSFYTKAGIIAWESTTLDVARMDDEQFMELEFKAEGTDPFFGLGAEYNLGRSAIRSEYARYSLADGDESFQIDMFSLSLSYLF</sequence>
<dbReference type="Pfam" id="PF01389">
    <property type="entry name" value="OmpA_membrane"/>
    <property type="match status" value="1"/>
</dbReference>
<dbReference type="RefSeq" id="WP_183384267.1">
    <property type="nucleotide sequence ID" value="NZ_JACHXR010000007.1"/>
</dbReference>
<evidence type="ECO:0000256" key="3">
    <source>
        <dbReference type="SAM" id="SignalP"/>
    </source>
</evidence>
<evidence type="ECO:0000256" key="1">
    <source>
        <dbReference type="ARBA" id="ARBA00005710"/>
    </source>
</evidence>
<comment type="similarity">
    <text evidence="1">Belongs to the outer membrane OOP (TC 1.B.6) superfamily. OmpA family.</text>
</comment>
<gene>
    <name evidence="5" type="ORF">FHR97_002650</name>
</gene>
<dbReference type="GO" id="GO:0015288">
    <property type="term" value="F:porin activity"/>
    <property type="evidence" value="ECO:0007669"/>
    <property type="project" value="UniProtKB-KW"/>
</dbReference>
<keyword evidence="2" id="KW-0813">Transport</keyword>
<feature type="domain" description="Outer membrane protein OmpA-like transmembrane" evidence="4">
    <location>
        <begin position="29"/>
        <end position="204"/>
    </location>
</feature>
<keyword evidence="2" id="KW-0812">Transmembrane</keyword>
<dbReference type="Gene3D" id="2.40.160.20">
    <property type="match status" value="1"/>
</dbReference>
<dbReference type="PROSITE" id="PS51257">
    <property type="entry name" value="PROKAR_LIPOPROTEIN"/>
    <property type="match status" value="1"/>
</dbReference>
<keyword evidence="2" id="KW-0626">Porin</keyword>
<evidence type="ECO:0000313" key="6">
    <source>
        <dbReference type="Proteomes" id="UP000518892"/>
    </source>
</evidence>
<dbReference type="InterPro" id="IPR000498">
    <property type="entry name" value="OmpA-like_TM_dom"/>
</dbReference>
<dbReference type="SUPFAM" id="SSF56925">
    <property type="entry name" value="OMPA-like"/>
    <property type="match status" value="1"/>
</dbReference>
<feature type="chain" id="PRO_5030961210" evidence="3">
    <location>
        <begin position="21"/>
        <end position="207"/>
    </location>
</feature>
<keyword evidence="3" id="KW-0732">Signal</keyword>